<dbReference type="Proteomes" id="UP000001261">
    <property type="component" value="Unassembled WGS sequence"/>
</dbReference>
<sequence length="89" mass="9952">MSLECVGVIRKVSMALGEHGLEPFCRLVVVDLQARGSSRAFFERRNDLSARTRLYLLDTANNQVAREKQHASMCTQVPRGSHVPTVPRS</sequence>
<protein>
    <submittedName>
        <fullName evidence="2">Uncharacterized protein</fullName>
    </submittedName>
</protein>
<dbReference type="AlphaFoldDB" id="A0A0D8JT91"/>
<evidence type="ECO:0000256" key="1">
    <source>
        <dbReference type="SAM" id="MobiDB-lite"/>
    </source>
</evidence>
<reference evidence="3" key="2">
    <citation type="journal article" date="2010" name="Genome Res.">
        <title>Population genomic sequencing of Coccidioides fungi reveals recent hybridization and transposon control.</title>
        <authorList>
            <person name="Neafsey D.E."/>
            <person name="Barker B.M."/>
            <person name="Sharpton T.J."/>
            <person name="Stajich J.E."/>
            <person name="Park D.J."/>
            <person name="Whiston E."/>
            <person name="Hung C.-Y."/>
            <person name="McMahan C."/>
            <person name="White J."/>
            <person name="Sykes S."/>
            <person name="Heiman D."/>
            <person name="Young S."/>
            <person name="Zeng Q."/>
            <person name="Abouelleil A."/>
            <person name="Aftuck L."/>
            <person name="Bessette D."/>
            <person name="Brown A."/>
            <person name="FitzGerald M."/>
            <person name="Lui A."/>
            <person name="Macdonald J.P."/>
            <person name="Priest M."/>
            <person name="Orbach M.J."/>
            <person name="Galgiani J.N."/>
            <person name="Kirkland T.N."/>
            <person name="Cole G.T."/>
            <person name="Birren B.W."/>
            <person name="Henn M.R."/>
            <person name="Taylor J.W."/>
            <person name="Rounsley S.D."/>
        </authorList>
    </citation>
    <scope>GENOME REANNOTATION</scope>
    <source>
        <strain evidence="3">RS</strain>
    </source>
</reference>
<feature type="region of interest" description="Disordered" evidence="1">
    <location>
        <begin position="67"/>
        <end position="89"/>
    </location>
</feature>
<reference evidence="3" key="1">
    <citation type="journal article" date="2009" name="Genome Res.">
        <title>Comparative genomic analyses of the human fungal pathogens Coccidioides and their relatives.</title>
        <authorList>
            <person name="Sharpton T.J."/>
            <person name="Stajich J.E."/>
            <person name="Rounsley S.D."/>
            <person name="Gardner M.J."/>
            <person name="Wortman J.R."/>
            <person name="Jordar V.S."/>
            <person name="Maiti R."/>
            <person name="Kodira C.D."/>
            <person name="Neafsey D.E."/>
            <person name="Zeng Q."/>
            <person name="Hung C.-Y."/>
            <person name="McMahan C."/>
            <person name="Muszewska A."/>
            <person name="Grynberg M."/>
            <person name="Mandel M.A."/>
            <person name="Kellner E.M."/>
            <person name="Barker B.M."/>
            <person name="Galgiani J.N."/>
            <person name="Orbach M.J."/>
            <person name="Kirkland T.N."/>
            <person name="Cole G.T."/>
            <person name="Henn M.R."/>
            <person name="Birren B.W."/>
            <person name="Taylor J.W."/>
        </authorList>
    </citation>
    <scope>NUCLEOTIDE SEQUENCE [LARGE SCALE GENOMIC DNA]</scope>
    <source>
        <strain evidence="3">RS</strain>
    </source>
</reference>
<dbReference type="VEuPathDB" id="FungiDB:CIMG_12886"/>
<proteinExistence type="predicted"/>
<dbReference type="GeneID" id="24164513"/>
<accession>A0A0D8JT91</accession>
<dbReference type="RefSeq" id="XP_004445963.1">
    <property type="nucleotide sequence ID" value="XM_004445906.1"/>
</dbReference>
<dbReference type="EMBL" id="GG704911">
    <property type="protein sequence ID" value="KJF60339.1"/>
    <property type="molecule type" value="Genomic_DNA"/>
</dbReference>
<dbReference type="InParanoid" id="A0A0D8JT91"/>
<gene>
    <name evidence="2" type="ORF">CIMG_12886</name>
</gene>
<keyword evidence="3" id="KW-1185">Reference proteome</keyword>
<evidence type="ECO:0000313" key="3">
    <source>
        <dbReference type="Proteomes" id="UP000001261"/>
    </source>
</evidence>
<name>A0A0D8JT91_COCIM</name>
<evidence type="ECO:0000313" key="2">
    <source>
        <dbReference type="EMBL" id="KJF60339.1"/>
    </source>
</evidence>
<dbReference type="KEGG" id="cim:CIMG_12886"/>
<organism evidence="2 3">
    <name type="scientific">Coccidioides immitis (strain RS)</name>
    <name type="common">Valley fever fungus</name>
    <dbReference type="NCBI Taxonomy" id="246410"/>
    <lineage>
        <taxon>Eukaryota</taxon>
        <taxon>Fungi</taxon>
        <taxon>Dikarya</taxon>
        <taxon>Ascomycota</taxon>
        <taxon>Pezizomycotina</taxon>
        <taxon>Eurotiomycetes</taxon>
        <taxon>Eurotiomycetidae</taxon>
        <taxon>Onygenales</taxon>
        <taxon>Onygenaceae</taxon>
        <taxon>Coccidioides</taxon>
    </lineage>
</organism>